<dbReference type="InterPro" id="IPR009057">
    <property type="entry name" value="Homeodomain-like_sf"/>
</dbReference>
<dbReference type="OrthoDB" id="9782503at2"/>
<keyword evidence="2" id="KW-0804">Transcription</keyword>
<dbReference type="GO" id="GO:0003700">
    <property type="term" value="F:DNA-binding transcription factor activity"/>
    <property type="evidence" value="ECO:0007669"/>
    <property type="project" value="InterPro"/>
</dbReference>
<comment type="caution">
    <text evidence="4">The sequence shown here is derived from an EMBL/GenBank/DDBJ whole genome shotgun (WGS) entry which is preliminary data.</text>
</comment>
<keyword evidence="5" id="KW-1185">Reference proteome</keyword>
<evidence type="ECO:0000313" key="4">
    <source>
        <dbReference type="EMBL" id="RAV22810.1"/>
    </source>
</evidence>
<dbReference type="InterPro" id="IPR053142">
    <property type="entry name" value="PchR_regulatory_protein"/>
</dbReference>
<dbReference type="Gene3D" id="1.10.10.60">
    <property type="entry name" value="Homeodomain-like"/>
    <property type="match status" value="1"/>
</dbReference>
<accession>A0A329MTE5</accession>
<dbReference type="RefSeq" id="WP_113028919.1">
    <property type="nucleotide sequence ID" value="NZ_QMFB01000001.1"/>
</dbReference>
<evidence type="ECO:0000256" key="1">
    <source>
        <dbReference type="ARBA" id="ARBA00023015"/>
    </source>
</evidence>
<name>A0A329MTE5_9BACL</name>
<dbReference type="InterPro" id="IPR018060">
    <property type="entry name" value="HTH_AraC"/>
</dbReference>
<organism evidence="4 5">
    <name type="scientific">Paenibacillus contaminans</name>
    <dbReference type="NCBI Taxonomy" id="450362"/>
    <lineage>
        <taxon>Bacteria</taxon>
        <taxon>Bacillati</taxon>
        <taxon>Bacillota</taxon>
        <taxon>Bacilli</taxon>
        <taxon>Bacillales</taxon>
        <taxon>Paenibacillaceae</taxon>
        <taxon>Paenibacillus</taxon>
    </lineage>
</organism>
<protein>
    <submittedName>
        <fullName evidence="4">AraC family transcriptional regulator</fullName>
    </submittedName>
</protein>
<evidence type="ECO:0000313" key="5">
    <source>
        <dbReference type="Proteomes" id="UP000250369"/>
    </source>
</evidence>
<keyword evidence="1" id="KW-0805">Transcription regulation</keyword>
<evidence type="ECO:0000259" key="3">
    <source>
        <dbReference type="PROSITE" id="PS01124"/>
    </source>
</evidence>
<dbReference type="SMART" id="SM00342">
    <property type="entry name" value="HTH_ARAC"/>
    <property type="match status" value="1"/>
</dbReference>
<dbReference type="GO" id="GO:0043565">
    <property type="term" value="F:sequence-specific DNA binding"/>
    <property type="evidence" value="ECO:0007669"/>
    <property type="project" value="InterPro"/>
</dbReference>
<sequence length="331" mass="37210">MTSASCHQIYNRYFDAMPFRPVQSGIRNLSERMNVHESAGEGYIDRRITSTGMEIVHSVLRIKQEQPIQVQSDAAMIELSFCLQGKGEVSVSGSAHELVPGSCTLHVMRDFSAAFHYDGDAWLRAVAIGVPVALFERYLEMTPGGSKLSIDGLLGSGSFRMFRQPISPETTRLLHELQTCPYTSAMREMYAESKAMELLAVYLGSFLFDNDSRSVGASGLSKTDRMKIREAERLLLRHMDDPPSLLELSRMIGLNDYKLKIGFKAEYGKSVFAYLRGKRMERAWELLEAGDISVSQAASAVGYANFSHFAEEFHKRYGIKPSELSRSRRYL</sequence>
<dbReference type="PROSITE" id="PS01124">
    <property type="entry name" value="HTH_ARAC_FAMILY_2"/>
    <property type="match status" value="1"/>
</dbReference>
<dbReference type="PANTHER" id="PTHR47893:SF1">
    <property type="entry name" value="REGULATORY PROTEIN PCHR"/>
    <property type="match status" value="1"/>
</dbReference>
<dbReference type="PANTHER" id="PTHR47893">
    <property type="entry name" value="REGULATORY PROTEIN PCHR"/>
    <property type="match status" value="1"/>
</dbReference>
<evidence type="ECO:0000256" key="2">
    <source>
        <dbReference type="ARBA" id="ARBA00023163"/>
    </source>
</evidence>
<dbReference type="SUPFAM" id="SSF46689">
    <property type="entry name" value="Homeodomain-like"/>
    <property type="match status" value="1"/>
</dbReference>
<dbReference type="EMBL" id="QMFB01000001">
    <property type="protein sequence ID" value="RAV22810.1"/>
    <property type="molecule type" value="Genomic_DNA"/>
</dbReference>
<gene>
    <name evidence="4" type="ORF">DQG23_00950</name>
</gene>
<dbReference type="AlphaFoldDB" id="A0A329MTE5"/>
<feature type="domain" description="HTH araC/xylS-type" evidence="3">
    <location>
        <begin position="229"/>
        <end position="327"/>
    </location>
</feature>
<reference evidence="4 5" key="1">
    <citation type="journal article" date="2009" name="Int. J. Syst. Evol. Microbiol.">
        <title>Paenibacillus contaminans sp. nov., isolated from a contaminated laboratory plate.</title>
        <authorList>
            <person name="Chou J.H."/>
            <person name="Lee J.H."/>
            <person name="Lin M.C."/>
            <person name="Chang P.S."/>
            <person name="Arun A.B."/>
            <person name="Young C.C."/>
            <person name="Chen W.M."/>
        </authorList>
    </citation>
    <scope>NUCLEOTIDE SEQUENCE [LARGE SCALE GENOMIC DNA]</scope>
    <source>
        <strain evidence="4 5">CKOBP-6</strain>
    </source>
</reference>
<dbReference type="Pfam" id="PF12833">
    <property type="entry name" value="HTH_18"/>
    <property type="match status" value="1"/>
</dbReference>
<dbReference type="Proteomes" id="UP000250369">
    <property type="component" value="Unassembled WGS sequence"/>
</dbReference>
<proteinExistence type="predicted"/>